<dbReference type="EMBL" id="VSSQ01028937">
    <property type="protein sequence ID" value="MPM78841.1"/>
    <property type="molecule type" value="Genomic_DNA"/>
</dbReference>
<comment type="caution">
    <text evidence="1">The sequence shown here is derived from an EMBL/GenBank/DDBJ whole genome shotgun (WGS) entry which is preliminary data.</text>
</comment>
<sequence length="165" mass="18283">MPASCTSAHFSRSESSIRKRLFAVHASIFKSRYTGKEKIRSQTALSCSCAERAALSVFSWSRLSTVGISFAMRRSSSASTSPSMFKMSVEHCPSGKVLPFINTSPFPKRAEKQSNESAIVLLPPVSDEDLEFPRSSPSLLKYNFLSVSLTVPDKENKINRKEVIK</sequence>
<reference evidence="1" key="1">
    <citation type="submission" date="2019-08" db="EMBL/GenBank/DDBJ databases">
        <authorList>
            <person name="Kucharzyk K."/>
            <person name="Murdoch R.W."/>
            <person name="Higgins S."/>
            <person name="Loffler F."/>
        </authorList>
    </citation>
    <scope>NUCLEOTIDE SEQUENCE</scope>
</reference>
<dbReference type="AlphaFoldDB" id="A0A645CPK6"/>
<protein>
    <submittedName>
        <fullName evidence="1">Uncharacterized protein</fullName>
    </submittedName>
</protein>
<gene>
    <name evidence="1" type="ORF">SDC9_125856</name>
</gene>
<name>A0A645CPK6_9ZZZZ</name>
<accession>A0A645CPK6</accession>
<evidence type="ECO:0000313" key="1">
    <source>
        <dbReference type="EMBL" id="MPM78841.1"/>
    </source>
</evidence>
<proteinExistence type="predicted"/>
<organism evidence="1">
    <name type="scientific">bioreactor metagenome</name>
    <dbReference type="NCBI Taxonomy" id="1076179"/>
    <lineage>
        <taxon>unclassified sequences</taxon>
        <taxon>metagenomes</taxon>
        <taxon>ecological metagenomes</taxon>
    </lineage>
</organism>